<dbReference type="InterPro" id="IPR050469">
    <property type="entry name" value="Diguanylate_Cyclase"/>
</dbReference>
<dbReference type="Proteomes" id="UP000503505">
    <property type="component" value="Chromosome"/>
</dbReference>
<evidence type="ECO:0000313" key="4">
    <source>
        <dbReference type="EMBL" id="QIC67776.1"/>
    </source>
</evidence>
<dbReference type="InterPro" id="IPR029787">
    <property type="entry name" value="Nucleotide_cyclase"/>
</dbReference>
<dbReference type="EC" id="2.7.7.65" evidence="1"/>
<dbReference type="InterPro" id="IPR043128">
    <property type="entry name" value="Rev_trsase/Diguanyl_cyclase"/>
</dbReference>
<organism evidence="4 5">
    <name type="scientific">Acinetobacter schindleri</name>
    <dbReference type="NCBI Taxonomy" id="108981"/>
    <lineage>
        <taxon>Bacteria</taxon>
        <taxon>Pseudomonadati</taxon>
        <taxon>Pseudomonadota</taxon>
        <taxon>Gammaproteobacteria</taxon>
        <taxon>Moraxellales</taxon>
        <taxon>Moraxellaceae</taxon>
        <taxon>Acinetobacter</taxon>
    </lineage>
</organism>
<dbReference type="SUPFAM" id="SSF55781">
    <property type="entry name" value="GAF domain-like"/>
    <property type="match status" value="1"/>
</dbReference>
<evidence type="ECO:0000313" key="5">
    <source>
        <dbReference type="Proteomes" id="UP000503505"/>
    </source>
</evidence>
<dbReference type="InterPro" id="IPR000160">
    <property type="entry name" value="GGDEF_dom"/>
</dbReference>
<dbReference type="CDD" id="cd01949">
    <property type="entry name" value="GGDEF"/>
    <property type="match status" value="1"/>
</dbReference>
<dbReference type="PANTHER" id="PTHR45138">
    <property type="entry name" value="REGULATORY COMPONENTS OF SENSORY TRANSDUCTION SYSTEM"/>
    <property type="match status" value="1"/>
</dbReference>
<gene>
    <name evidence="4" type="ORF">FSC10_10560</name>
</gene>
<dbReference type="Gene3D" id="3.30.450.40">
    <property type="match status" value="1"/>
</dbReference>
<dbReference type="GO" id="GO:0052621">
    <property type="term" value="F:diguanylate cyclase activity"/>
    <property type="evidence" value="ECO:0007669"/>
    <property type="project" value="UniProtKB-EC"/>
</dbReference>
<comment type="catalytic activity">
    <reaction evidence="2">
        <text>2 GTP = 3',3'-c-di-GMP + 2 diphosphate</text>
        <dbReference type="Rhea" id="RHEA:24898"/>
        <dbReference type="ChEBI" id="CHEBI:33019"/>
        <dbReference type="ChEBI" id="CHEBI:37565"/>
        <dbReference type="ChEBI" id="CHEBI:58805"/>
        <dbReference type="EC" id="2.7.7.65"/>
    </reaction>
</comment>
<evidence type="ECO:0000256" key="2">
    <source>
        <dbReference type="ARBA" id="ARBA00034247"/>
    </source>
</evidence>
<dbReference type="SUPFAM" id="SSF55073">
    <property type="entry name" value="Nucleotide cyclase"/>
    <property type="match status" value="1"/>
</dbReference>
<reference evidence="4 5" key="1">
    <citation type="submission" date="2019-09" db="EMBL/GenBank/DDBJ databases">
        <title>Non-baumannii Acinetobacter spp. carrying blaNDM-1 isolated in China.</title>
        <authorList>
            <person name="Cui C."/>
            <person name="Chen C."/>
            <person name="Sun J."/>
            <person name="Liu Y."/>
        </authorList>
    </citation>
    <scope>NUCLEOTIDE SEQUENCE [LARGE SCALE GENOMIC DNA]</scope>
    <source>
        <strain evidence="4 5">HZE23-1</strain>
    </source>
</reference>
<dbReference type="EMBL" id="CP044463">
    <property type="protein sequence ID" value="QIC67776.1"/>
    <property type="molecule type" value="Genomic_DNA"/>
</dbReference>
<dbReference type="PROSITE" id="PS50887">
    <property type="entry name" value="GGDEF"/>
    <property type="match status" value="1"/>
</dbReference>
<dbReference type="AlphaFoldDB" id="A0AAE6WX79"/>
<dbReference type="InterPro" id="IPR003018">
    <property type="entry name" value="GAF"/>
</dbReference>
<protein>
    <recommendedName>
        <fullName evidence="1">diguanylate cyclase</fullName>
        <ecNumber evidence="1">2.7.7.65</ecNumber>
    </recommendedName>
</protein>
<dbReference type="Pfam" id="PF00990">
    <property type="entry name" value="GGDEF"/>
    <property type="match status" value="1"/>
</dbReference>
<dbReference type="SMART" id="SM00267">
    <property type="entry name" value="GGDEF"/>
    <property type="match status" value="1"/>
</dbReference>
<proteinExistence type="predicted"/>
<dbReference type="InterPro" id="IPR029016">
    <property type="entry name" value="GAF-like_dom_sf"/>
</dbReference>
<dbReference type="Gene3D" id="3.30.70.270">
    <property type="match status" value="1"/>
</dbReference>
<evidence type="ECO:0000256" key="1">
    <source>
        <dbReference type="ARBA" id="ARBA00012528"/>
    </source>
</evidence>
<dbReference type="PANTHER" id="PTHR45138:SF9">
    <property type="entry name" value="DIGUANYLATE CYCLASE DGCM-RELATED"/>
    <property type="match status" value="1"/>
</dbReference>
<dbReference type="NCBIfam" id="TIGR00254">
    <property type="entry name" value="GGDEF"/>
    <property type="match status" value="1"/>
</dbReference>
<evidence type="ECO:0000259" key="3">
    <source>
        <dbReference type="PROSITE" id="PS50887"/>
    </source>
</evidence>
<sequence>MHSIKFHNFEEAGKQVLQYLHQHLGFGLWMITRVENDDWIILQAENQKYDIKPGEVFGWADSFCYHMVQGKTPKIAPCSNEIELYSKAPINNKLSIKSYIGEPLFNEDGSIFGTICAIDDKPHSEDILKDAALISLLGSLLSSILQSELRENKQRRLRERYEVEALTDSLTGLYNRRAWDQLLEAEEGRCQRYGLPAAIFSIDLNDLKQVNDQFGHEAGDQLIQRTSDVLVEHMRVNDVIARMGGDEFTILCPETKAEDAAILYHRLSEIFAAANIHVAIGYAVRQLTKDLHEVLIEADKNMYEHKKKAKLEADDFIS</sequence>
<dbReference type="RefSeq" id="WP_163171724.1">
    <property type="nucleotide sequence ID" value="NZ_BAABSB010000025.1"/>
</dbReference>
<feature type="domain" description="GGDEF" evidence="3">
    <location>
        <begin position="195"/>
        <end position="318"/>
    </location>
</feature>
<dbReference type="SMART" id="SM00065">
    <property type="entry name" value="GAF"/>
    <property type="match status" value="1"/>
</dbReference>
<name>A0AAE6WX79_9GAMM</name>
<accession>A0AAE6WX79</accession>